<dbReference type="InterPro" id="IPR020845">
    <property type="entry name" value="AMP-binding_CS"/>
</dbReference>
<proteinExistence type="predicted"/>
<dbReference type="SUPFAM" id="SSF56801">
    <property type="entry name" value="Acetyl-CoA synthetase-like"/>
    <property type="match status" value="1"/>
</dbReference>
<dbReference type="PANTHER" id="PTHR43272">
    <property type="entry name" value="LONG-CHAIN-FATTY-ACID--COA LIGASE"/>
    <property type="match status" value="1"/>
</dbReference>
<accession>A0A1H3DS92</accession>
<evidence type="ECO:0000313" key="5">
    <source>
        <dbReference type="Proteomes" id="UP000199515"/>
    </source>
</evidence>
<dbReference type="InterPro" id="IPR042099">
    <property type="entry name" value="ANL_N_sf"/>
</dbReference>
<dbReference type="AlphaFoldDB" id="A0A1H3DS92"/>
<dbReference type="OrthoDB" id="9803968at2"/>
<evidence type="ECO:0000256" key="1">
    <source>
        <dbReference type="ARBA" id="ARBA00022741"/>
    </source>
</evidence>
<evidence type="ECO:0000256" key="2">
    <source>
        <dbReference type="ARBA" id="ARBA00022840"/>
    </source>
</evidence>
<keyword evidence="5" id="KW-1185">Reference proteome</keyword>
<protein>
    <submittedName>
        <fullName evidence="4">Long-chain acyl-CoA synthetase (AMP-forming)</fullName>
    </submittedName>
</protein>
<dbReference type="EMBL" id="FNON01000003">
    <property type="protein sequence ID" value="SDX69187.1"/>
    <property type="molecule type" value="Genomic_DNA"/>
</dbReference>
<sequence length="550" mass="59518">MSRPSTFPEAFQLTVAAHPDAVALRTPGDTVQLTWKQYGDEVRRISSGLAALGLRRGDTFAAMLTNRPEFNLTEVAASHLGATTFSIYNTSSPEQIQYLLTHSDTKIMVCERQFADQIRASGATLEHLLVVEDGDLDRLEPAPDFDFEATWRAVTPDDLLCLIYTSGTTGPPKGVEHTHRGWLRMIDAMATIWPMEPGDTTISYLPSSHSGDRFFRHYYPIASGGQVTCLAELGKLAETIAELHPTTFAAVPRTWEKLKAGVERELLADPESAAAFEAGDPEFLASIRVKTGFDKLKWALTGTAAIPEHVYGFWEKLGAAVSVGWGMSECGFGSGSSPSESKIGTIGQLAPGAEAKLAEDGELLVRMPWMMRGYRKDPEKTAEALDPNGWLRTGDLATVDDEGNYRIIGRKKELIVNSGGKNMSPSNIEHAISAGSPLIGPMMAVGDNRPYNVALITLDPEAAAAFAAEAAIAVDAAVLAKDERVLAEITASVHAGNLKLSRIEQIKRFVVLPRFWAAGGDELTSNLKLKRAAISEKYATEIDALYAPNG</sequence>
<reference evidence="4 5" key="1">
    <citation type="submission" date="2016-10" db="EMBL/GenBank/DDBJ databases">
        <authorList>
            <person name="de Groot N.N."/>
        </authorList>
    </citation>
    <scope>NUCLEOTIDE SEQUENCE [LARGE SCALE GENOMIC DNA]</scope>
    <source>
        <strain evidence="4 5">CPCC 202699</strain>
    </source>
</reference>
<dbReference type="STRING" id="589385.SAMN05421504_103498"/>
<dbReference type="CDD" id="cd05907">
    <property type="entry name" value="VL_LC_FACS_like"/>
    <property type="match status" value="1"/>
</dbReference>
<dbReference type="Gene3D" id="3.40.50.12780">
    <property type="entry name" value="N-terminal domain of ligase-like"/>
    <property type="match status" value="1"/>
</dbReference>
<organism evidence="4 5">
    <name type="scientific">Amycolatopsis xylanica</name>
    <dbReference type="NCBI Taxonomy" id="589385"/>
    <lineage>
        <taxon>Bacteria</taxon>
        <taxon>Bacillati</taxon>
        <taxon>Actinomycetota</taxon>
        <taxon>Actinomycetes</taxon>
        <taxon>Pseudonocardiales</taxon>
        <taxon>Pseudonocardiaceae</taxon>
        <taxon>Amycolatopsis</taxon>
    </lineage>
</organism>
<dbReference type="GO" id="GO:0016020">
    <property type="term" value="C:membrane"/>
    <property type="evidence" value="ECO:0007669"/>
    <property type="project" value="TreeGrafter"/>
</dbReference>
<dbReference type="Proteomes" id="UP000199515">
    <property type="component" value="Unassembled WGS sequence"/>
</dbReference>
<feature type="domain" description="AMP-dependent synthetase/ligase" evidence="3">
    <location>
        <begin position="12"/>
        <end position="374"/>
    </location>
</feature>
<gene>
    <name evidence="4" type="ORF">SAMN05421504_103498</name>
</gene>
<name>A0A1H3DS92_9PSEU</name>
<evidence type="ECO:0000259" key="3">
    <source>
        <dbReference type="Pfam" id="PF00501"/>
    </source>
</evidence>
<keyword evidence="2" id="KW-0067">ATP-binding</keyword>
<dbReference type="RefSeq" id="WP_091289568.1">
    <property type="nucleotide sequence ID" value="NZ_FNON01000003.1"/>
</dbReference>
<keyword evidence="1" id="KW-0547">Nucleotide-binding</keyword>
<dbReference type="Pfam" id="PF23562">
    <property type="entry name" value="AMP-binding_C_3"/>
    <property type="match status" value="1"/>
</dbReference>
<dbReference type="GO" id="GO:0005524">
    <property type="term" value="F:ATP binding"/>
    <property type="evidence" value="ECO:0007669"/>
    <property type="project" value="UniProtKB-KW"/>
</dbReference>
<evidence type="ECO:0000313" key="4">
    <source>
        <dbReference type="EMBL" id="SDX69187.1"/>
    </source>
</evidence>
<dbReference type="PROSITE" id="PS00455">
    <property type="entry name" value="AMP_BINDING"/>
    <property type="match status" value="1"/>
</dbReference>
<dbReference type="GO" id="GO:0004467">
    <property type="term" value="F:long-chain fatty acid-CoA ligase activity"/>
    <property type="evidence" value="ECO:0007669"/>
    <property type="project" value="TreeGrafter"/>
</dbReference>
<dbReference type="InterPro" id="IPR000873">
    <property type="entry name" value="AMP-dep_synth/lig_dom"/>
</dbReference>
<dbReference type="Pfam" id="PF00501">
    <property type="entry name" value="AMP-binding"/>
    <property type="match status" value="1"/>
</dbReference>
<dbReference type="PANTHER" id="PTHR43272:SF33">
    <property type="entry name" value="AMP-BINDING DOMAIN-CONTAINING PROTEIN-RELATED"/>
    <property type="match status" value="1"/>
</dbReference>